<feature type="compositionally biased region" description="Polar residues" evidence="1">
    <location>
        <begin position="284"/>
        <end position="300"/>
    </location>
</feature>
<feature type="compositionally biased region" description="Basic and acidic residues" evidence="1">
    <location>
        <begin position="220"/>
        <end position="231"/>
    </location>
</feature>
<sequence length="360" mass="39239">MEDSVKDQSSASGNVRKSTAKLLRYPLRSASKFKEEKPPLAASCNSSVPRSREKIASSVSKSLGVIDVSGKEKSVKPPRRLSIPTKSTATSARKSVGNITPISEARAKKSIAKSDTPLSDVSKSSLRRKFNSLTSASYWQFLIKLSESASKHSVSLGFFKLALEMGCEPLQLLRDELKSYIRCYNLAGFGGTVKGLCQGYNISESLEQLQVSETCSHVPEEKTWSYDDDSRSSTSVTDTQKLKLEPSNTGAGEASQIKDLTKEKTPNNESATRVRRSTKKGAANSKSGVESGAGRTQNKLQKPRKQEAIKDKLKKQGKKSANLEGPLKSPPPEEKALEENKENLEAVQTVQTEGMSLSEF</sequence>
<name>A0ABD2Z1F7_9GENT</name>
<feature type="compositionally biased region" description="Polar residues" evidence="1">
    <location>
        <begin position="84"/>
        <end position="98"/>
    </location>
</feature>
<feature type="region of interest" description="Disordered" evidence="1">
    <location>
        <begin position="34"/>
        <end position="98"/>
    </location>
</feature>
<organism evidence="2 3">
    <name type="scientific">Cinchona calisaya</name>
    <dbReference type="NCBI Taxonomy" id="153742"/>
    <lineage>
        <taxon>Eukaryota</taxon>
        <taxon>Viridiplantae</taxon>
        <taxon>Streptophyta</taxon>
        <taxon>Embryophyta</taxon>
        <taxon>Tracheophyta</taxon>
        <taxon>Spermatophyta</taxon>
        <taxon>Magnoliopsida</taxon>
        <taxon>eudicotyledons</taxon>
        <taxon>Gunneridae</taxon>
        <taxon>Pentapetalae</taxon>
        <taxon>asterids</taxon>
        <taxon>lamiids</taxon>
        <taxon>Gentianales</taxon>
        <taxon>Rubiaceae</taxon>
        <taxon>Cinchonoideae</taxon>
        <taxon>Cinchoneae</taxon>
        <taxon>Cinchona</taxon>
    </lineage>
</organism>
<feature type="compositionally biased region" description="Basic and acidic residues" evidence="1">
    <location>
        <begin position="331"/>
        <end position="340"/>
    </location>
</feature>
<proteinExistence type="predicted"/>
<feature type="compositionally biased region" description="Polar residues" evidence="1">
    <location>
        <begin position="7"/>
        <end position="17"/>
    </location>
</feature>
<evidence type="ECO:0000256" key="1">
    <source>
        <dbReference type="SAM" id="MobiDB-lite"/>
    </source>
</evidence>
<evidence type="ECO:0000313" key="3">
    <source>
        <dbReference type="Proteomes" id="UP001630127"/>
    </source>
</evidence>
<protein>
    <submittedName>
        <fullName evidence="2">Uncharacterized protein</fullName>
    </submittedName>
</protein>
<dbReference type="Proteomes" id="UP001630127">
    <property type="component" value="Unassembled WGS sequence"/>
</dbReference>
<feature type="region of interest" description="Disordered" evidence="1">
    <location>
        <begin position="220"/>
        <end position="340"/>
    </location>
</feature>
<gene>
    <name evidence="2" type="ORF">ACH5RR_025928</name>
</gene>
<keyword evidence="3" id="KW-1185">Reference proteome</keyword>
<dbReference type="AlphaFoldDB" id="A0ABD2Z1F7"/>
<reference evidence="2 3" key="1">
    <citation type="submission" date="2024-11" db="EMBL/GenBank/DDBJ databases">
        <title>A near-complete genome assembly of Cinchona calisaya.</title>
        <authorList>
            <person name="Lian D.C."/>
            <person name="Zhao X.W."/>
            <person name="Wei L."/>
        </authorList>
    </citation>
    <scope>NUCLEOTIDE SEQUENCE [LARGE SCALE GENOMIC DNA]</scope>
    <source>
        <tissue evidence="2">Nenye</tissue>
    </source>
</reference>
<accession>A0ABD2Z1F7</accession>
<dbReference type="EMBL" id="JBJUIK010000011">
    <property type="protein sequence ID" value="KAL3513211.1"/>
    <property type="molecule type" value="Genomic_DNA"/>
</dbReference>
<comment type="caution">
    <text evidence="2">The sequence shown here is derived from an EMBL/GenBank/DDBJ whole genome shotgun (WGS) entry which is preliminary data.</text>
</comment>
<dbReference type="PANTHER" id="PTHR34468">
    <property type="entry name" value="MICROTUBULE-ASSOCIATED FUTSCH-LIKE PROTEIN"/>
    <property type="match status" value="1"/>
</dbReference>
<feature type="region of interest" description="Disordered" evidence="1">
    <location>
        <begin position="1"/>
        <end position="21"/>
    </location>
</feature>
<evidence type="ECO:0000313" key="2">
    <source>
        <dbReference type="EMBL" id="KAL3513211.1"/>
    </source>
</evidence>
<dbReference type="PANTHER" id="PTHR34468:SF2">
    <property type="entry name" value="MICROTUBULE-ASSOCIATED FUTSCH-LIKE PROTEIN"/>
    <property type="match status" value="1"/>
</dbReference>